<dbReference type="PANTHER" id="PTHR10039">
    <property type="entry name" value="AMELOGENIN"/>
    <property type="match status" value="1"/>
</dbReference>
<organism evidence="3 4">
    <name type="scientific">Fusarium pseudocircinatum</name>
    <dbReference type="NCBI Taxonomy" id="56676"/>
    <lineage>
        <taxon>Eukaryota</taxon>
        <taxon>Fungi</taxon>
        <taxon>Dikarya</taxon>
        <taxon>Ascomycota</taxon>
        <taxon>Pezizomycotina</taxon>
        <taxon>Sordariomycetes</taxon>
        <taxon>Hypocreomycetidae</taxon>
        <taxon>Hypocreales</taxon>
        <taxon>Nectriaceae</taxon>
        <taxon>Fusarium</taxon>
        <taxon>Fusarium fujikuroi species complex</taxon>
    </lineage>
</organism>
<dbReference type="Proteomes" id="UP000546213">
    <property type="component" value="Unassembled WGS sequence"/>
</dbReference>
<accession>A0A8H5PJQ3</accession>
<dbReference type="SUPFAM" id="SSF52540">
    <property type="entry name" value="P-loop containing nucleoside triphosphate hydrolases"/>
    <property type="match status" value="1"/>
</dbReference>
<dbReference type="PANTHER" id="PTHR10039:SF17">
    <property type="entry name" value="FUNGAL STAND N-TERMINAL GOODBYE DOMAIN-CONTAINING PROTEIN-RELATED"/>
    <property type="match status" value="1"/>
</dbReference>
<keyword evidence="4" id="KW-1185">Reference proteome</keyword>
<evidence type="ECO:0000313" key="3">
    <source>
        <dbReference type="EMBL" id="KAF5597561.1"/>
    </source>
</evidence>
<feature type="domain" description="Nephrocystin 3-like N-terminal" evidence="2">
    <location>
        <begin position="51"/>
        <end position="175"/>
    </location>
</feature>
<gene>
    <name evidence="3" type="ORF">FPCIR_3579</name>
</gene>
<evidence type="ECO:0000313" key="4">
    <source>
        <dbReference type="Proteomes" id="UP000546213"/>
    </source>
</evidence>
<dbReference type="EMBL" id="JAAOAS010000074">
    <property type="protein sequence ID" value="KAF5597561.1"/>
    <property type="molecule type" value="Genomic_DNA"/>
</dbReference>
<dbReference type="InterPro" id="IPR056884">
    <property type="entry name" value="NPHP3-like_N"/>
</dbReference>
<dbReference type="InterPro" id="IPR027417">
    <property type="entry name" value="P-loop_NTPase"/>
</dbReference>
<dbReference type="Pfam" id="PF24883">
    <property type="entry name" value="NPHP3_N"/>
    <property type="match status" value="1"/>
</dbReference>
<evidence type="ECO:0000256" key="1">
    <source>
        <dbReference type="ARBA" id="ARBA00022737"/>
    </source>
</evidence>
<dbReference type="AlphaFoldDB" id="A0A8H5PJQ3"/>
<keyword evidence="1" id="KW-0677">Repeat</keyword>
<sequence>MVDDRKQKQLEKDINNWKFIIDNAVQLDRSIIESDREPWDKMWKRHKGNILEATDSKRILALEGEKGAGKTLLASNVVVHLRKMKGSGKKVVIAHNFLDIDIKSTTDTNDANVTSRHVMCQLALAEEPVIKSIAGICENSQSFSSTLDMWKQLLLENQDLPAVDVTFYIRLDGLSANTEVVISFLQRFSDNPVIQRTCILLTGNKQLFDAIHLVGRIEMDKMVLGEVNSTYLIIYINKRMESMEILKNTPRPGISDLRSRILSPLRSSLRGDYYKVEKVLNSIARTDDAAEIDALLESAGYIRTDQIQSDIEKLEQQRTPKEIAEINAMTLWVNDARMWFSPAQIEAALALKAGPSASTSLMSIRAKIASKYTIYLF</sequence>
<reference evidence="3 4" key="1">
    <citation type="submission" date="2020-05" db="EMBL/GenBank/DDBJ databases">
        <title>Identification and distribution of gene clusters putatively required for synthesis of sphingolipid metabolism inhibitors in phylogenetically diverse species of the filamentous fungus Fusarium.</title>
        <authorList>
            <person name="Kim H.-S."/>
            <person name="Busman M."/>
            <person name="Brown D.W."/>
            <person name="Divon H."/>
            <person name="Uhlig S."/>
            <person name="Proctor R.H."/>
        </authorList>
    </citation>
    <scope>NUCLEOTIDE SEQUENCE [LARGE SCALE GENOMIC DNA]</scope>
    <source>
        <strain evidence="3 4">NRRL 36939</strain>
    </source>
</reference>
<proteinExistence type="predicted"/>
<evidence type="ECO:0000259" key="2">
    <source>
        <dbReference type="Pfam" id="PF24883"/>
    </source>
</evidence>
<name>A0A8H5PJQ3_9HYPO</name>
<comment type="caution">
    <text evidence="3">The sequence shown here is derived from an EMBL/GenBank/DDBJ whole genome shotgun (WGS) entry which is preliminary data.</text>
</comment>
<protein>
    <submittedName>
        <fullName evidence="3">Neutral amino acid permease</fullName>
    </submittedName>
</protein>
<dbReference type="OrthoDB" id="2913095at2759"/>